<dbReference type="AlphaFoldDB" id="A0A5B7E7V7"/>
<reference evidence="2 3" key="1">
    <citation type="submission" date="2019-05" db="EMBL/GenBank/DDBJ databases">
        <title>Another draft genome of Portunus trituberculatus and its Hox gene families provides insights of decapod evolution.</title>
        <authorList>
            <person name="Jeong J.-H."/>
            <person name="Song I."/>
            <person name="Kim S."/>
            <person name="Choi T."/>
            <person name="Kim D."/>
            <person name="Ryu S."/>
            <person name="Kim W."/>
        </authorList>
    </citation>
    <scope>NUCLEOTIDE SEQUENCE [LARGE SCALE GENOMIC DNA]</scope>
    <source>
        <tissue evidence="2">Muscle</tissue>
    </source>
</reference>
<sequence>MSHRRGCCNNSNVLLMARGPAVRSANRFALLSDDSVELSKKCNENPPALTKVTCAVDVHSPPVSSKLLKGLTKPHHGSAESIDLAEAKQSKISPGAHDRDSFRAHSPMTAPMVSVQPAVTPSVSDRASCDEGALEINSSNDVVTAVPRDLLW</sequence>
<protein>
    <submittedName>
        <fullName evidence="2">Uncharacterized protein</fullName>
    </submittedName>
</protein>
<keyword evidence="3" id="KW-1185">Reference proteome</keyword>
<comment type="caution">
    <text evidence="2">The sequence shown here is derived from an EMBL/GenBank/DDBJ whole genome shotgun (WGS) entry which is preliminary data.</text>
</comment>
<evidence type="ECO:0000313" key="3">
    <source>
        <dbReference type="Proteomes" id="UP000324222"/>
    </source>
</evidence>
<proteinExistence type="predicted"/>
<dbReference type="EMBL" id="VSRR010001974">
    <property type="protein sequence ID" value="MPC28834.1"/>
    <property type="molecule type" value="Genomic_DNA"/>
</dbReference>
<name>A0A5B7E7V7_PORTR</name>
<evidence type="ECO:0000256" key="1">
    <source>
        <dbReference type="SAM" id="MobiDB-lite"/>
    </source>
</evidence>
<accession>A0A5B7E7V7</accession>
<gene>
    <name evidence="2" type="ORF">E2C01_022045</name>
</gene>
<organism evidence="2 3">
    <name type="scientific">Portunus trituberculatus</name>
    <name type="common">Swimming crab</name>
    <name type="synonym">Neptunus trituberculatus</name>
    <dbReference type="NCBI Taxonomy" id="210409"/>
    <lineage>
        <taxon>Eukaryota</taxon>
        <taxon>Metazoa</taxon>
        <taxon>Ecdysozoa</taxon>
        <taxon>Arthropoda</taxon>
        <taxon>Crustacea</taxon>
        <taxon>Multicrustacea</taxon>
        <taxon>Malacostraca</taxon>
        <taxon>Eumalacostraca</taxon>
        <taxon>Eucarida</taxon>
        <taxon>Decapoda</taxon>
        <taxon>Pleocyemata</taxon>
        <taxon>Brachyura</taxon>
        <taxon>Eubrachyura</taxon>
        <taxon>Portunoidea</taxon>
        <taxon>Portunidae</taxon>
        <taxon>Portuninae</taxon>
        <taxon>Portunus</taxon>
    </lineage>
</organism>
<evidence type="ECO:0000313" key="2">
    <source>
        <dbReference type="EMBL" id="MPC28834.1"/>
    </source>
</evidence>
<dbReference type="Proteomes" id="UP000324222">
    <property type="component" value="Unassembled WGS sequence"/>
</dbReference>
<feature type="region of interest" description="Disordered" evidence="1">
    <location>
        <begin position="68"/>
        <end position="105"/>
    </location>
</feature>